<dbReference type="Pfam" id="PF01368">
    <property type="entry name" value="DHH"/>
    <property type="match status" value="1"/>
</dbReference>
<dbReference type="InterPro" id="IPR051319">
    <property type="entry name" value="Oligoribo/pAp-PDE_c-di-AMP_PDE"/>
</dbReference>
<evidence type="ECO:0000259" key="1">
    <source>
        <dbReference type="Pfam" id="PF01368"/>
    </source>
</evidence>
<dbReference type="InterPro" id="IPR003156">
    <property type="entry name" value="DHHA1_dom"/>
</dbReference>
<dbReference type="Proteomes" id="UP001479933">
    <property type="component" value="Chromosome"/>
</dbReference>
<gene>
    <name evidence="3" type="ORF">RVF87_20020</name>
</gene>
<organism evidence="3 4">
    <name type="scientific">Gordonia hydrophobica</name>
    <dbReference type="NCBI Taxonomy" id="40516"/>
    <lineage>
        <taxon>Bacteria</taxon>
        <taxon>Bacillati</taxon>
        <taxon>Actinomycetota</taxon>
        <taxon>Actinomycetes</taxon>
        <taxon>Mycobacteriales</taxon>
        <taxon>Gordoniaceae</taxon>
        <taxon>Gordonia</taxon>
    </lineage>
</organism>
<name>A0ABZ2U316_9ACTN</name>
<accession>A0ABZ2U316</accession>
<proteinExistence type="predicted"/>
<dbReference type="EMBL" id="CP136137">
    <property type="protein sequence ID" value="WYY07256.1"/>
    <property type="molecule type" value="Genomic_DNA"/>
</dbReference>
<sequence>MNPASSESVAELLGRADSVSIISHVRPDPDTIGSALGLGLALSGLGKRVHCSFSGPEALPGPLRELPGAHLLVDAADLPDADVVVSVDAATSGRLGDLESLFQSTRTSVCIDHHVSNTGFADLDLIDSEADCTASIILRVVDLLGVELTADIATCLYAGLVTDTGSFKWARPASFGVAARLLEAGVDGSHWSRVLLDAHPYSWLRMVSKVLADSVLDTAAARGRGLVYGIVDAEMMSTINWDESESVIDVVRTAREAEVAAVFKEVAVGRWAVSLRSKTDVDVMTVARSFGGGGHMHAAGYSDSGSAAEIVERLLAALGSE</sequence>
<dbReference type="InterPro" id="IPR001667">
    <property type="entry name" value="DDH_dom"/>
</dbReference>
<keyword evidence="4" id="KW-1185">Reference proteome</keyword>
<dbReference type="Pfam" id="PF02272">
    <property type="entry name" value="DHHA1"/>
    <property type="match status" value="1"/>
</dbReference>
<evidence type="ECO:0000313" key="4">
    <source>
        <dbReference type="Proteomes" id="UP001479933"/>
    </source>
</evidence>
<evidence type="ECO:0000259" key="2">
    <source>
        <dbReference type="Pfam" id="PF02272"/>
    </source>
</evidence>
<dbReference type="SUPFAM" id="SSF64182">
    <property type="entry name" value="DHH phosphoesterases"/>
    <property type="match status" value="1"/>
</dbReference>
<feature type="domain" description="DHHA1" evidence="2">
    <location>
        <begin position="237"/>
        <end position="315"/>
    </location>
</feature>
<dbReference type="RefSeq" id="WP_066167987.1">
    <property type="nucleotide sequence ID" value="NZ_CP136137.1"/>
</dbReference>
<dbReference type="PANTHER" id="PTHR47618">
    <property type="entry name" value="BIFUNCTIONAL OLIGORIBONUCLEASE AND PAP PHOSPHATASE NRNA"/>
    <property type="match status" value="1"/>
</dbReference>
<feature type="domain" description="DDH" evidence="1">
    <location>
        <begin position="19"/>
        <end position="159"/>
    </location>
</feature>
<dbReference type="PANTHER" id="PTHR47618:SF1">
    <property type="entry name" value="BIFUNCTIONAL OLIGORIBONUCLEASE AND PAP PHOSPHATASE NRNA"/>
    <property type="match status" value="1"/>
</dbReference>
<dbReference type="InterPro" id="IPR038763">
    <property type="entry name" value="DHH_sf"/>
</dbReference>
<protein>
    <submittedName>
        <fullName evidence="3">DHH family phosphoesterase</fullName>
    </submittedName>
</protein>
<dbReference type="Gene3D" id="3.10.310.30">
    <property type="match status" value="1"/>
</dbReference>
<evidence type="ECO:0000313" key="3">
    <source>
        <dbReference type="EMBL" id="WYY07256.1"/>
    </source>
</evidence>
<dbReference type="Gene3D" id="3.90.1640.10">
    <property type="entry name" value="inorganic pyrophosphatase (n-terminal core)"/>
    <property type="match status" value="1"/>
</dbReference>
<reference evidence="3 4" key="1">
    <citation type="journal article" date="2023" name="Virus Evol.">
        <title>Computational host range prediction-The good, the bad, and the ugly.</title>
        <authorList>
            <person name="Howell A.A."/>
            <person name="Versoza C.J."/>
            <person name="Pfeifer S.P."/>
        </authorList>
    </citation>
    <scope>NUCLEOTIDE SEQUENCE [LARGE SCALE GENOMIC DNA]</scope>
    <source>
        <strain evidence="3 4">1610/1b</strain>
    </source>
</reference>